<dbReference type="KEGG" id="pcx:LPB68_16335"/>
<sequence length="101" mass="11738">MNGETNDWRWMKKFVKRGVDLGKRQEYHGFRVPRRSDDNPEVFNEAKEKPSENRDIPGFHSVFFGSFAGFWVCLEVGGICCLSHSLTQEYQDFITILAGLY</sequence>
<protein>
    <submittedName>
        <fullName evidence="2">Uncharacterized protein</fullName>
    </submittedName>
</protein>
<dbReference type="AlphaFoldDB" id="A0A167AU59"/>
<feature type="region of interest" description="Disordered" evidence="1">
    <location>
        <begin position="32"/>
        <end position="54"/>
    </location>
</feature>
<comment type="caution">
    <text evidence="2">The sequence shown here is derived from an EMBL/GenBank/DDBJ whole genome shotgun (WGS) entry which is preliminary data.</text>
</comment>
<organism evidence="2 3">
    <name type="scientific">Paenibacillus crassostreae</name>
    <dbReference type="NCBI Taxonomy" id="1763538"/>
    <lineage>
        <taxon>Bacteria</taxon>
        <taxon>Bacillati</taxon>
        <taxon>Bacillota</taxon>
        <taxon>Bacilli</taxon>
        <taxon>Bacillales</taxon>
        <taxon>Paenibacillaceae</taxon>
        <taxon>Paenibacillus</taxon>
    </lineage>
</organism>
<evidence type="ECO:0000313" key="3">
    <source>
        <dbReference type="Proteomes" id="UP000077134"/>
    </source>
</evidence>
<proteinExistence type="predicted"/>
<reference evidence="2 3" key="1">
    <citation type="submission" date="2016-02" db="EMBL/GenBank/DDBJ databases">
        <title>Paenibacillus sp. LPB0068, isolated from Crassostrea gigas.</title>
        <authorList>
            <person name="Shin S.-K."/>
            <person name="Yi H."/>
        </authorList>
    </citation>
    <scope>NUCLEOTIDE SEQUENCE [LARGE SCALE GENOMIC DNA]</scope>
    <source>
        <strain evidence="2 3">LPB0068</strain>
    </source>
</reference>
<evidence type="ECO:0000313" key="2">
    <source>
        <dbReference type="EMBL" id="OAB71429.1"/>
    </source>
</evidence>
<dbReference type="EMBL" id="LSFN01000039">
    <property type="protein sequence ID" value="OAB71429.1"/>
    <property type="molecule type" value="Genomic_DNA"/>
</dbReference>
<accession>A0A167AU59</accession>
<dbReference type="Proteomes" id="UP000077134">
    <property type="component" value="Unassembled WGS sequence"/>
</dbReference>
<gene>
    <name evidence="2" type="ORF">PNBC_19205</name>
</gene>
<evidence type="ECO:0000256" key="1">
    <source>
        <dbReference type="SAM" id="MobiDB-lite"/>
    </source>
</evidence>
<keyword evidence="3" id="KW-1185">Reference proteome</keyword>
<name>A0A167AU59_9BACL</name>